<evidence type="ECO:0000313" key="6">
    <source>
        <dbReference type="Proteomes" id="UP000694380"/>
    </source>
</evidence>
<organism evidence="5 6">
    <name type="scientific">Chrysemys picta bellii</name>
    <name type="common">Western painted turtle</name>
    <name type="synonym">Emys bellii</name>
    <dbReference type="NCBI Taxonomy" id="8478"/>
    <lineage>
        <taxon>Eukaryota</taxon>
        <taxon>Metazoa</taxon>
        <taxon>Chordata</taxon>
        <taxon>Craniata</taxon>
        <taxon>Vertebrata</taxon>
        <taxon>Euteleostomi</taxon>
        <taxon>Archelosauria</taxon>
        <taxon>Testudinata</taxon>
        <taxon>Testudines</taxon>
        <taxon>Cryptodira</taxon>
        <taxon>Durocryptodira</taxon>
        <taxon>Testudinoidea</taxon>
        <taxon>Emydidae</taxon>
        <taxon>Chrysemys</taxon>
    </lineage>
</organism>
<dbReference type="Pfam" id="PF04000">
    <property type="entry name" value="Sas10_Utp3"/>
    <property type="match status" value="1"/>
</dbReference>
<dbReference type="OMA" id="LERSEFM"/>
<gene>
    <name evidence="5" type="primary">NGDN</name>
</gene>
<reference evidence="5" key="2">
    <citation type="submission" date="2025-09" db="UniProtKB">
        <authorList>
            <consortium name="Ensembl"/>
        </authorList>
    </citation>
    <scope>IDENTIFICATION</scope>
</reference>
<dbReference type="Proteomes" id="UP000694380">
    <property type="component" value="Unplaced"/>
</dbReference>
<dbReference type="PANTHER" id="PTHR13237:SF9">
    <property type="entry name" value="NEUROGUIDIN"/>
    <property type="match status" value="1"/>
</dbReference>
<keyword evidence="6" id="KW-1185">Reference proteome</keyword>
<dbReference type="Ensembl" id="ENSCPBT00000043822.1">
    <property type="protein sequence ID" value="ENSCPBP00000037360.1"/>
    <property type="gene ID" value="ENSCPBG00000025903.1"/>
</dbReference>
<evidence type="ECO:0000256" key="1">
    <source>
        <dbReference type="ARBA" id="ARBA00004486"/>
    </source>
</evidence>
<dbReference type="GO" id="GO:0005739">
    <property type="term" value="C:mitochondrion"/>
    <property type="evidence" value="ECO:0007669"/>
    <property type="project" value="Ensembl"/>
</dbReference>
<name>A0A8C3IQA6_CHRPI</name>
<dbReference type="GO" id="GO:0032040">
    <property type="term" value="C:small-subunit processome"/>
    <property type="evidence" value="ECO:0007669"/>
    <property type="project" value="Ensembl"/>
</dbReference>
<feature type="compositionally biased region" description="Basic residues" evidence="4">
    <location>
        <begin position="377"/>
        <end position="393"/>
    </location>
</feature>
<sequence>MCSSLRGHGPLVVFEAGLSLLGATPRLVGSALRRRKRGSDWFEQPSGGGTRGADWLRRTPRRKWRERPAPRVPLCGEAGMEAAAWPGLREQLVSDLPPALALLGSLQEQVVGVTAHVQGLLQRVRAGAFPTEKGLSFLELKAQLLLFYLQDLAQLVLEKTSGRSLAAQPAVLRLAELRTVLEKMRPIEQKLRYQVDKLVKVAVTGAVGDDNPLRFKPDPGNMMSKLSDEEEADGTEGKAAGKKPLAKGGVRKYVPPRLVPVHYDETVAEREKKVLEQAKKRALSSSVIRELKEQFSEAPEEIREGRYLHATRQSQEDEHRRRYEEAMLVRLNVSRQDKARRRRAAALGAQLHSLTHFGDISALTGAAPPTGEALSPQRKRRRKMSAKRGRKKGEWKGSPSKASGGGFHR</sequence>
<dbReference type="GO" id="GO:0005654">
    <property type="term" value="C:nucleoplasm"/>
    <property type="evidence" value="ECO:0007669"/>
    <property type="project" value="Ensembl"/>
</dbReference>
<dbReference type="GO" id="GO:0030175">
    <property type="term" value="C:filopodium"/>
    <property type="evidence" value="ECO:0007669"/>
    <property type="project" value="UniProtKB-SubCell"/>
</dbReference>
<dbReference type="PANTHER" id="PTHR13237">
    <property type="entry name" value="SOMETHING ABOUT SILENCING PROTEIN 10-RELATED"/>
    <property type="match status" value="1"/>
</dbReference>
<evidence type="ECO:0000256" key="2">
    <source>
        <dbReference type="ARBA" id="ARBA00004604"/>
    </source>
</evidence>
<dbReference type="InterPro" id="IPR007146">
    <property type="entry name" value="Sas10/Utp3/C1D"/>
</dbReference>
<reference evidence="5" key="1">
    <citation type="submission" date="2025-08" db="UniProtKB">
        <authorList>
            <consortium name="Ensembl"/>
        </authorList>
    </citation>
    <scope>IDENTIFICATION</scope>
</reference>
<dbReference type="KEGG" id="cpic:101942535"/>
<dbReference type="GO" id="GO:0000462">
    <property type="term" value="P:maturation of SSU-rRNA from tricistronic rRNA transcript (SSU-rRNA, 5.8S rRNA, LSU-rRNA)"/>
    <property type="evidence" value="ECO:0007669"/>
    <property type="project" value="TreeGrafter"/>
</dbReference>
<feature type="region of interest" description="Disordered" evidence="4">
    <location>
        <begin position="210"/>
        <end position="244"/>
    </location>
</feature>
<proteinExistence type="inferred from homology"/>
<dbReference type="AlphaFoldDB" id="A0A8C3IQA6"/>
<dbReference type="OrthoDB" id="203440at2759"/>
<evidence type="ECO:0000256" key="3">
    <source>
        <dbReference type="ARBA" id="ARBA00010979"/>
    </source>
</evidence>
<evidence type="ECO:0000256" key="4">
    <source>
        <dbReference type="SAM" id="MobiDB-lite"/>
    </source>
</evidence>
<feature type="region of interest" description="Disordered" evidence="4">
    <location>
        <begin position="362"/>
        <end position="409"/>
    </location>
</feature>
<comment type="subcellular location">
    <subcellularLocation>
        <location evidence="1">Cell projection</location>
        <location evidence="1">Filopodium</location>
    </subcellularLocation>
    <subcellularLocation>
        <location evidence="2">Nucleus</location>
        <location evidence="2">Nucleolus</location>
    </subcellularLocation>
</comment>
<dbReference type="GeneTree" id="ENSGT00500000044922"/>
<protein>
    <submittedName>
        <fullName evidence="5">Neuroguidin</fullName>
    </submittedName>
</protein>
<accession>A0A8C3IQA6</accession>
<evidence type="ECO:0000313" key="5">
    <source>
        <dbReference type="Ensembl" id="ENSCPBP00000037360.1"/>
    </source>
</evidence>
<comment type="similarity">
    <text evidence="3">Belongs to the SAS10 family.</text>
</comment>